<evidence type="ECO:0000313" key="2">
    <source>
        <dbReference type="EMBL" id="KAG5631715.1"/>
    </source>
</evidence>
<gene>
    <name evidence="2" type="ORF">H5410_003432</name>
</gene>
<dbReference type="EMBL" id="JACXVP010000001">
    <property type="protein sequence ID" value="KAG5631715.1"/>
    <property type="molecule type" value="Genomic_DNA"/>
</dbReference>
<protein>
    <submittedName>
        <fullName evidence="2">Uncharacterized protein</fullName>
    </submittedName>
</protein>
<organism evidence="2 3">
    <name type="scientific">Solanum commersonii</name>
    <name type="common">Commerson's wild potato</name>
    <name type="synonym">Commerson's nightshade</name>
    <dbReference type="NCBI Taxonomy" id="4109"/>
    <lineage>
        <taxon>Eukaryota</taxon>
        <taxon>Viridiplantae</taxon>
        <taxon>Streptophyta</taxon>
        <taxon>Embryophyta</taxon>
        <taxon>Tracheophyta</taxon>
        <taxon>Spermatophyta</taxon>
        <taxon>Magnoliopsida</taxon>
        <taxon>eudicotyledons</taxon>
        <taxon>Gunneridae</taxon>
        <taxon>Pentapetalae</taxon>
        <taxon>asterids</taxon>
        <taxon>lamiids</taxon>
        <taxon>Solanales</taxon>
        <taxon>Solanaceae</taxon>
        <taxon>Solanoideae</taxon>
        <taxon>Solaneae</taxon>
        <taxon>Solanum</taxon>
    </lineage>
</organism>
<keyword evidence="1" id="KW-0472">Membrane</keyword>
<feature type="transmembrane region" description="Helical" evidence="1">
    <location>
        <begin position="12"/>
        <end position="30"/>
    </location>
</feature>
<reference evidence="2 3" key="1">
    <citation type="submission" date="2020-09" db="EMBL/GenBank/DDBJ databases">
        <title>De no assembly of potato wild relative species, Solanum commersonii.</title>
        <authorList>
            <person name="Cho K."/>
        </authorList>
    </citation>
    <scope>NUCLEOTIDE SEQUENCE [LARGE SCALE GENOMIC DNA]</scope>
    <source>
        <strain evidence="2">LZ3.2</strain>
        <tissue evidence="2">Leaf</tissue>
    </source>
</reference>
<accession>A0A9J6B519</accession>
<keyword evidence="1" id="KW-0812">Transmembrane</keyword>
<dbReference type="Proteomes" id="UP000824120">
    <property type="component" value="Chromosome 1"/>
</dbReference>
<dbReference type="AlphaFoldDB" id="A0A9J6B519"/>
<name>A0A9J6B519_SOLCO</name>
<keyword evidence="3" id="KW-1185">Reference proteome</keyword>
<keyword evidence="1" id="KW-1133">Transmembrane helix</keyword>
<evidence type="ECO:0000313" key="3">
    <source>
        <dbReference type="Proteomes" id="UP000824120"/>
    </source>
</evidence>
<sequence length="79" mass="9445">MTRRLSLLLSHRRLVLAFSIFMFRTIGWYSTASWNYSAKRHRSFHHFFDPLPLVLRILEQRVKSVLLANCQKCLAILRL</sequence>
<evidence type="ECO:0000256" key="1">
    <source>
        <dbReference type="SAM" id="Phobius"/>
    </source>
</evidence>
<proteinExistence type="predicted"/>
<comment type="caution">
    <text evidence="2">The sequence shown here is derived from an EMBL/GenBank/DDBJ whole genome shotgun (WGS) entry which is preliminary data.</text>
</comment>